<dbReference type="EMBL" id="OZ035830">
    <property type="protein sequence ID" value="CAL1612587.1"/>
    <property type="molecule type" value="Genomic_DNA"/>
</dbReference>
<evidence type="ECO:0000256" key="1">
    <source>
        <dbReference type="SAM" id="MobiDB-lite"/>
    </source>
</evidence>
<protein>
    <recommendedName>
        <fullName evidence="5">Transposase</fullName>
    </recommendedName>
</protein>
<sequence>MPRTGAGTGVSHGGKSRAEESNKPRKATETRHEQRKATEENHERVPSSPKETYCEATYTRAHTPACAKSTAWDREWQLERQGKARPTAWDSEWQLEGYNVWYRVRTRKHWDVPRSNLHAAARLIPRLRQAPAHGPERCAPYALGTSAIELPLALFQPQPLGQSPRSLHTRGS</sequence>
<dbReference type="Proteomes" id="UP001497482">
    <property type="component" value="Chromosome 8"/>
</dbReference>
<dbReference type="AlphaFoldDB" id="A0AAV2MGQ3"/>
<feature type="compositionally biased region" description="Basic and acidic residues" evidence="1">
    <location>
        <begin position="16"/>
        <end position="45"/>
    </location>
</feature>
<proteinExistence type="predicted"/>
<evidence type="ECO:0008006" key="5">
    <source>
        <dbReference type="Google" id="ProtNLM"/>
    </source>
</evidence>
<name>A0AAV2MGQ3_KNICA</name>
<accession>A0AAV2MGQ3</accession>
<evidence type="ECO:0000313" key="3">
    <source>
        <dbReference type="EMBL" id="CAL1612587.1"/>
    </source>
</evidence>
<keyword evidence="4" id="KW-1185">Reference proteome</keyword>
<feature type="region of interest" description="Disordered" evidence="1">
    <location>
        <begin position="1"/>
        <end position="52"/>
    </location>
</feature>
<dbReference type="Proteomes" id="UP001497482">
    <property type="component" value="Chromosome 22"/>
</dbReference>
<organism evidence="3 4">
    <name type="scientific">Knipowitschia caucasica</name>
    <name type="common">Caucasian dwarf goby</name>
    <name type="synonym">Pomatoschistus caucasicus</name>
    <dbReference type="NCBI Taxonomy" id="637954"/>
    <lineage>
        <taxon>Eukaryota</taxon>
        <taxon>Metazoa</taxon>
        <taxon>Chordata</taxon>
        <taxon>Craniata</taxon>
        <taxon>Vertebrata</taxon>
        <taxon>Euteleostomi</taxon>
        <taxon>Actinopterygii</taxon>
        <taxon>Neopterygii</taxon>
        <taxon>Teleostei</taxon>
        <taxon>Neoteleostei</taxon>
        <taxon>Acanthomorphata</taxon>
        <taxon>Gobiaria</taxon>
        <taxon>Gobiiformes</taxon>
        <taxon>Gobioidei</taxon>
        <taxon>Gobiidae</taxon>
        <taxon>Gobiinae</taxon>
        <taxon>Knipowitschia</taxon>
    </lineage>
</organism>
<reference evidence="3 4" key="1">
    <citation type="submission" date="2024-04" db="EMBL/GenBank/DDBJ databases">
        <authorList>
            <person name="Waldvogel A.-M."/>
            <person name="Schoenle A."/>
        </authorList>
    </citation>
    <scope>NUCLEOTIDE SEQUENCE [LARGE SCALE GENOMIC DNA]</scope>
</reference>
<evidence type="ECO:0000313" key="2">
    <source>
        <dbReference type="EMBL" id="CAL1597966.1"/>
    </source>
</evidence>
<evidence type="ECO:0000313" key="4">
    <source>
        <dbReference type="Proteomes" id="UP001497482"/>
    </source>
</evidence>
<dbReference type="EMBL" id="OZ035844">
    <property type="protein sequence ID" value="CAL1597966.1"/>
    <property type="molecule type" value="Genomic_DNA"/>
</dbReference>
<gene>
    <name evidence="2" type="ORF">KC01_LOCUS26429</name>
    <name evidence="3" type="ORF">KC01_LOCUS38896</name>
</gene>
<feature type="compositionally biased region" description="Gly residues" evidence="1">
    <location>
        <begin position="1"/>
        <end position="12"/>
    </location>
</feature>